<feature type="transmembrane region" description="Helical" evidence="1">
    <location>
        <begin position="116"/>
        <end position="135"/>
    </location>
</feature>
<keyword evidence="3" id="KW-1185">Reference proteome</keyword>
<keyword evidence="1" id="KW-1133">Transmembrane helix</keyword>
<dbReference type="RefSeq" id="WP_086071424.1">
    <property type="nucleotide sequence ID" value="NZ_CP021109.1"/>
</dbReference>
<evidence type="ECO:0000313" key="2">
    <source>
        <dbReference type="EMBL" id="ARP85232.1"/>
    </source>
</evidence>
<name>A0A1W6YVV2_9BORD</name>
<dbReference type="EMBL" id="CP021109">
    <property type="protein sequence ID" value="ARP85232.1"/>
    <property type="molecule type" value="Genomic_DNA"/>
</dbReference>
<evidence type="ECO:0000313" key="3">
    <source>
        <dbReference type="Proteomes" id="UP000194139"/>
    </source>
</evidence>
<feature type="transmembrane region" description="Helical" evidence="1">
    <location>
        <begin position="65"/>
        <end position="85"/>
    </location>
</feature>
<feature type="transmembrane region" description="Helical" evidence="1">
    <location>
        <begin position="341"/>
        <end position="362"/>
    </location>
</feature>
<feature type="transmembrane region" description="Helical" evidence="1">
    <location>
        <begin position="374"/>
        <end position="405"/>
    </location>
</feature>
<protein>
    <recommendedName>
        <fullName evidence="4">Benzoate transporter</fullName>
    </recommendedName>
</protein>
<dbReference type="Pfam" id="PF03594">
    <property type="entry name" value="BenE"/>
    <property type="match status" value="1"/>
</dbReference>
<feature type="transmembrane region" description="Helical" evidence="1">
    <location>
        <begin position="187"/>
        <end position="209"/>
    </location>
</feature>
<feature type="transmembrane region" description="Helical" evidence="1">
    <location>
        <begin position="311"/>
        <end position="335"/>
    </location>
</feature>
<dbReference type="GO" id="GO:0042925">
    <property type="term" value="F:benzoate transmembrane transporter activity"/>
    <property type="evidence" value="ECO:0007669"/>
    <property type="project" value="InterPro"/>
</dbReference>
<proteinExistence type="predicted"/>
<gene>
    <name evidence="2" type="ORF">CAL13_02630</name>
</gene>
<dbReference type="NCBIfam" id="TIGR00843">
    <property type="entry name" value="benE"/>
    <property type="match status" value="1"/>
</dbReference>
<keyword evidence="1" id="KW-0472">Membrane</keyword>
<dbReference type="PANTHER" id="PTHR30199">
    <property type="entry name" value="MFS FAMILY TRANSPORTER, PREDICTED SUBSTRATE BENZOATE"/>
    <property type="match status" value="1"/>
</dbReference>
<dbReference type="AlphaFoldDB" id="A0A1W6YVV2"/>
<feature type="transmembrane region" description="Helical" evidence="1">
    <location>
        <begin position="32"/>
        <end position="53"/>
    </location>
</feature>
<accession>A0A1W6YVV2</accession>
<dbReference type="GO" id="GO:0005886">
    <property type="term" value="C:plasma membrane"/>
    <property type="evidence" value="ECO:0007669"/>
    <property type="project" value="TreeGrafter"/>
</dbReference>
<feature type="transmembrane region" description="Helical" evidence="1">
    <location>
        <begin position="92"/>
        <end position="110"/>
    </location>
</feature>
<reference evidence="2 3" key="1">
    <citation type="submission" date="2017-05" db="EMBL/GenBank/DDBJ databases">
        <title>Complete and WGS of Bordetella genogroups.</title>
        <authorList>
            <person name="Spilker T."/>
            <person name="LiPuma J."/>
        </authorList>
    </citation>
    <scope>NUCLEOTIDE SEQUENCE [LARGE SCALE GENOMIC DNA]</scope>
    <source>
        <strain evidence="2 3">AU17164</strain>
    </source>
</reference>
<feature type="transmembrane region" description="Helical" evidence="1">
    <location>
        <begin position="266"/>
        <end position="299"/>
    </location>
</feature>
<evidence type="ECO:0000256" key="1">
    <source>
        <dbReference type="SAM" id="Phobius"/>
    </source>
</evidence>
<feature type="transmembrane region" description="Helical" evidence="1">
    <location>
        <begin position="147"/>
        <end position="167"/>
    </location>
</feature>
<evidence type="ECO:0008006" key="4">
    <source>
        <dbReference type="Google" id="ProtNLM"/>
    </source>
</evidence>
<feature type="transmembrane region" description="Helical" evidence="1">
    <location>
        <begin position="221"/>
        <end position="246"/>
    </location>
</feature>
<organism evidence="2 3">
    <name type="scientific">Bordetella genomosp. 9</name>
    <dbReference type="NCBI Taxonomy" id="1416803"/>
    <lineage>
        <taxon>Bacteria</taxon>
        <taxon>Pseudomonadati</taxon>
        <taxon>Pseudomonadota</taxon>
        <taxon>Betaproteobacteria</taxon>
        <taxon>Burkholderiales</taxon>
        <taxon>Alcaligenaceae</taxon>
        <taxon>Bordetella</taxon>
    </lineage>
</organism>
<dbReference type="PANTHER" id="PTHR30199:SF0">
    <property type="entry name" value="INNER MEMBRANE PROTEIN YDCO"/>
    <property type="match status" value="1"/>
</dbReference>
<sequence>MPDPSTNTDATTAGHRAASGGLTLRGDTSLSAVVAGVVAVLVSFGGTAVLMVQAGHAAGLDAARIGSWLGAICLALGLGGVYLSLRTRLPIVLAWSTPGAALLITALPGIPFGEAVGAFAVAAALALVCGMLGWIDPIARRIPPQIASAMLAGVLLNFGIGVFSAMSKHAVLVLPMALTYLLFKRYAARYAILAVLAMGLAVAATQGLLRFDSADWRLTEFVWTTPVLTWRGIVSLAIPLFVVGMASQNLPGLAVLQAAGYGDVPASRIIAVSGGVGLIAAPFGAHSVTLAAIIAAVCAGKESHPDPSRRYVAAVTYGVLYVMLGAAAGAVAVFFQALPPALIAALAGLALLAPIMGGMAAAMRDEEGREAALITLLATASGMSFLGVGSAFWGLAAGLIAHAIMTARRAR</sequence>
<dbReference type="InterPro" id="IPR004711">
    <property type="entry name" value="Benzoate_Transporter"/>
</dbReference>
<dbReference type="Proteomes" id="UP000194139">
    <property type="component" value="Chromosome"/>
</dbReference>
<keyword evidence="1" id="KW-0812">Transmembrane</keyword>